<comment type="caution">
    <text evidence="2">The sequence shown here is derived from an EMBL/GenBank/DDBJ whole genome shotgun (WGS) entry which is preliminary data.</text>
</comment>
<reference evidence="2" key="1">
    <citation type="journal article" date="2023" name="G3 (Bethesda)">
        <title>A reference genome for the long-term kleptoplast-retaining sea slug Elysia crispata morphotype clarki.</title>
        <authorList>
            <person name="Eastman K.E."/>
            <person name="Pendleton A.L."/>
            <person name="Shaikh M.A."/>
            <person name="Suttiyut T."/>
            <person name="Ogas R."/>
            <person name="Tomko P."/>
            <person name="Gavelis G."/>
            <person name="Widhalm J.R."/>
            <person name="Wisecaver J.H."/>
        </authorList>
    </citation>
    <scope>NUCLEOTIDE SEQUENCE</scope>
    <source>
        <strain evidence="2">ECLA1</strain>
    </source>
</reference>
<name>A0AAE1EDA1_9GAST</name>
<protein>
    <submittedName>
        <fullName evidence="2">Uncharacterized protein</fullName>
    </submittedName>
</protein>
<sequence>MKKDINMKTNQTSTAMNGVKQTKSRPASEKDGVNGGNSLSDKSKFLRNGHPENEPHQINGHSDNSRDAVEVKSSEQAGVPLENGHREQEPMAKTRAKTARPNGLRKSGKMTNGGGGGGGGGSGHTDPAKKQTTQQVVKPSGNKLEPLDQKGSAGITPRSRGSDDSDSERKVSFRENPQDPADGSAASMPPSGEAGAPGRDRQNSLSKKRNGQSVSERERPWPATARDTVVNDLTRESPRHEGAVTWRKVPNGDAMMVPRIGSRDQDAWSENSSYGYVRCDQAYELTGRKFTRKAARANLGYVKNTGTMADSVLS</sequence>
<keyword evidence="3" id="KW-1185">Reference proteome</keyword>
<feature type="compositionally biased region" description="Basic and acidic residues" evidence="1">
    <location>
        <begin position="233"/>
        <end position="242"/>
    </location>
</feature>
<feature type="compositionally biased region" description="Basic and acidic residues" evidence="1">
    <location>
        <begin position="63"/>
        <end position="73"/>
    </location>
</feature>
<accession>A0AAE1EDA1</accession>
<feature type="compositionally biased region" description="Basic and acidic residues" evidence="1">
    <location>
        <begin position="83"/>
        <end position="92"/>
    </location>
</feature>
<proteinExistence type="predicted"/>
<dbReference type="AlphaFoldDB" id="A0AAE1EDA1"/>
<feature type="compositionally biased region" description="Polar residues" evidence="1">
    <location>
        <begin position="7"/>
        <end position="25"/>
    </location>
</feature>
<dbReference type="Proteomes" id="UP001283361">
    <property type="component" value="Unassembled WGS sequence"/>
</dbReference>
<evidence type="ECO:0000256" key="1">
    <source>
        <dbReference type="SAM" id="MobiDB-lite"/>
    </source>
</evidence>
<dbReference type="EMBL" id="JAWDGP010000138">
    <property type="protein sequence ID" value="KAK3803399.1"/>
    <property type="molecule type" value="Genomic_DNA"/>
</dbReference>
<organism evidence="2 3">
    <name type="scientific">Elysia crispata</name>
    <name type="common">lettuce slug</name>
    <dbReference type="NCBI Taxonomy" id="231223"/>
    <lineage>
        <taxon>Eukaryota</taxon>
        <taxon>Metazoa</taxon>
        <taxon>Spiralia</taxon>
        <taxon>Lophotrochozoa</taxon>
        <taxon>Mollusca</taxon>
        <taxon>Gastropoda</taxon>
        <taxon>Heterobranchia</taxon>
        <taxon>Euthyneura</taxon>
        <taxon>Panpulmonata</taxon>
        <taxon>Sacoglossa</taxon>
        <taxon>Placobranchoidea</taxon>
        <taxon>Plakobranchidae</taxon>
        <taxon>Elysia</taxon>
    </lineage>
</organism>
<feature type="compositionally biased region" description="Gly residues" evidence="1">
    <location>
        <begin position="111"/>
        <end position="123"/>
    </location>
</feature>
<evidence type="ECO:0000313" key="2">
    <source>
        <dbReference type="EMBL" id="KAK3803399.1"/>
    </source>
</evidence>
<evidence type="ECO:0000313" key="3">
    <source>
        <dbReference type="Proteomes" id="UP001283361"/>
    </source>
</evidence>
<gene>
    <name evidence="2" type="ORF">RRG08_048325</name>
</gene>
<feature type="region of interest" description="Disordered" evidence="1">
    <location>
        <begin position="1"/>
        <end position="242"/>
    </location>
</feature>
<feature type="compositionally biased region" description="Basic and acidic residues" evidence="1">
    <location>
        <begin position="160"/>
        <end position="177"/>
    </location>
</feature>
<feature type="compositionally biased region" description="Basic and acidic residues" evidence="1">
    <location>
        <begin position="41"/>
        <end position="55"/>
    </location>
</feature>